<evidence type="ECO:0000256" key="1">
    <source>
        <dbReference type="ARBA" id="ARBA00022603"/>
    </source>
</evidence>
<dbReference type="InterPro" id="IPR001077">
    <property type="entry name" value="COMT_C"/>
</dbReference>
<dbReference type="SUPFAM" id="SSF53335">
    <property type="entry name" value="S-adenosyl-L-methionine-dependent methyltransferases"/>
    <property type="match status" value="1"/>
</dbReference>
<proteinExistence type="predicted"/>
<evidence type="ECO:0000256" key="3">
    <source>
        <dbReference type="ARBA" id="ARBA00022691"/>
    </source>
</evidence>
<dbReference type="Proteomes" id="UP000823388">
    <property type="component" value="Chromosome 4K"/>
</dbReference>
<sequence>MHDWSDEVCVKILTQCMKAICSQKPNGGGKVIIIDAIAGSPCCKAMFDAQVLLDPLMMAVTSGKESDEEWRKMKIFKEAGYRHYEAKPLLGSMSIIELYS</sequence>
<protein>
    <recommendedName>
        <fullName evidence="4">O-methyltransferase C-terminal domain-containing protein</fullName>
    </recommendedName>
</protein>
<comment type="caution">
    <text evidence="5">The sequence shown here is derived from an EMBL/GenBank/DDBJ whole genome shotgun (WGS) entry which is preliminary data.</text>
</comment>
<dbReference type="InterPro" id="IPR016461">
    <property type="entry name" value="COMT-like"/>
</dbReference>
<dbReference type="PANTHER" id="PTHR11746">
    <property type="entry name" value="O-METHYLTRANSFERASE"/>
    <property type="match status" value="1"/>
</dbReference>
<accession>A0A8T0TVQ2</accession>
<feature type="domain" description="O-methyltransferase C-terminal" evidence="4">
    <location>
        <begin position="1"/>
        <end position="82"/>
    </location>
</feature>
<dbReference type="AlphaFoldDB" id="A0A8T0TVQ2"/>
<dbReference type="EMBL" id="CM029043">
    <property type="protein sequence ID" value="KAG2611969.1"/>
    <property type="molecule type" value="Genomic_DNA"/>
</dbReference>
<dbReference type="Pfam" id="PF00891">
    <property type="entry name" value="Methyltransf_2"/>
    <property type="match status" value="1"/>
</dbReference>
<name>A0A8T0TVQ2_PANVG</name>
<evidence type="ECO:0000313" key="6">
    <source>
        <dbReference type="Proteomes" id="UP000823388"/>
    </source>
</evidence>
<dbReference type="Gene3D" id="3.40.50.150">
    <property type="entry name" value="Vaccinia Virus protein VP39"/>
    <property type="match status" value="1"/>
</dbReference>
<dbReference type="GO" id="GO:0008171">
    <property type="term" value="F:O-methyltransferase activity"/>
    <property type="evidence" value="ECO:0007669"/>
    <property type="project" value="InterPro"/>
</dbReference>
<keyword evidence="2" id="KW-0808">Transferase</keyword>
<organism evidence="5 6">
    <name type="scientific">Panicum virgatum</name>
    <name type="common">Blackwell switchgrass</name>
    <dbReference type="NCBI Taxonomy" id="38727"/>
    <lineage>
        <taxon>Eukaryota</taxon>
        <taxon>Viridiplantae</taxon>
        <taxon>Streptophyta</taxon>
        <taxon>Embryophyta</taxon>
        <taxon>Tracheophyta</taxon>
        <taxon>Spermatophyta</taxon>
        <taxon>Magnoliopsida</taxon>
        <taxon>Liliopsida</taxon>
        <taxon>Poales</taxon>
        <taxon>Poaceae</taxon>
        <taxon>PACMAD clade</taxon>
        <taxon>Panicoideae</taxon>
        <taxon>Panicodae</taxon>
        <taxon>Paniceae</taxon>
        <taxon>Panicinae</taxon>
        <taxon>Panicum</taxon>
        <taxon>Panicum sect. Hiantes</taxon>
    </lineage>
</organism>
<dbReference type="GO" id="GO:0032259">
    <property type="term" value="P:methylation"/>
    <property type="evidence" value="ECO:0007669"/>
    <property type="project" value="UniProtKB-KW"/>
</dbReference>
<evidence type="ECO:0000259" key="4">
    <source>
        <dbReference type="Pfam" id="PF00891"/>
    </source>
</evidence>
<keyword evidence="3" id="KW-0949">S-adenosyl-L-methionine</keyword>
<dbReference type="PROSITE" id="PS51683">
    <property type="entry name" value="SAM_OMT_II"/>
    <property type="match status" value="1"/>
</dbReference>
<evidence type="ECO:0000256" key="2">
    <source>
        <dbReference type="ARBA" id="ARBA00022679"/>
    </source>
</evidence>
<evidence type="ECO:0000313" key="5">
    <source>
        <dbReference type="EMBL" id="KAG2611969.1"/>
    </source>
</evidence>
<reference evidence="5" key="1">
    <citation type="submission" date="2020-05" db="EMBL/GenBank/DDBJ databases">
        <title>WGS assembly of Panicum virgatum.</title>
        <authorList>
            <person name="Lovell J.T."/>
            <person name="Jenkins J."/>
            <person name="Shu S."/>
            <person name="Juenger T.E."/>
            <person name="Schmutz J."/>
        </authorList>
    </citation>
    <scope>NUCLEOTIDE SEQUENCE</scope>
    <source>
        <strain evidence="5">AP13</strain>
    </source>
</reference>
<dbReference type="InterPro" id="IPR029063">
    <property type="entry name" value="SAM-dependent_MTases_sf"/>
</dbReference>
<keyword evidence="6" id="KW-1185">Reference proteome</keyword>
<keyword evidence="1" id="KW-0489">Methyltransferase</keyword>
<gene>
    <name evidence="5" type="ORF">PVAP13_4KG253600</name>
</gene>